<feature type="transmembrane region" description="Helical" evidence="7">
    <location>
        <begin position="150"/>
        <end position="168"/>
    </location>
</feature>
<feature type="transmembrane region" description="Helical" evidence="7">
    <location>
        <begin position="180"/>
        <end position="199"/>
    </location>
</feature>
<name>A0AB39U569_9BIFI</name>
<dbReference type="PANTHER" id="PTHR30477:SF21">
    <property type="entry name" value="ABC-3 PROTEIN"/>
    <property type="match status" value="1"/>
</dbReference>
<dbReference type="InterPro" id="IPR037294">
    <property type="entry name" value="ABC_BtuC-like"/>
</dbReference>
<keyword evidence="3 6" id="KW-0812">Transmembrane</keyword>
<dbReference type="Gene3D" id="1.10.3470.10">
    <property type="entry name" value="ABC transporter involved in vitamin B12 uptake, BtuC"/>
    <property type="match status" value="1"/>
</dbReference>
<keyword evidence="5 7" id="KW-0472">Membrane</keyword>
<comment type="subcellular location">
    <subcellularLocation>
        <location evidence="6">Cell membrane</location>
        <topology evidence="6">Multi-pass membrane protein</topology>
    </subcellularLocation>
    <subcellularLocation>
        <location evidence="1">Membrane</location>
        <topology evidence="1">Multi-pass membrane protein</topology>
    </subcellularLocation>
</comment>
<dbReference type="KEGG" id="baqk:QN215_07510"/>
<keyword evidence="6" id="KW-0813">Transport</keyword>
<proteinExistence type="inferred from homology"/>
<dbReference type="InterPro" id="IPR001626">
    <property type="entry name" value="ABC_TroCD"/>
</dbReference>
<organism evidence="8">
    <name type="scientific">Bifidobacterium aquikefiricola</name>
    <dbReference type="NCBI Taxonomy" id="3059038"/>
    <lineage>
        <taxon>Bacteria</taxon>
        <taxon>Bacillati</taxon>
        <taxon>Actinomycetota</taxon>
        <taxon>Actinomycetes</taxon>
        <taxon>Bifidobacteriales</taxon>
        <taxon>Bifidobacteriaceae</taxon>
        <taxon>Bifidobacterium</taxon>
    </lineage>
</organism>
<dbReference type="PANTHER" id="PTHR30477">
    <property type="entry name" value="ABC-TRANSPORTER METAL-BINDING PROTEIN"/>
    <property type="match status" value="1"/>
</dbReference>
<evidence type="ECO:0000256" key="1">
    <source>
        <dbReference type="ARBA" id="ARBA00004141"/>
    </source>
</evidence>
<dbReference type="EMBL" id="CP129674">
    <property type="protein sequence ID" value="XDS44112.1"/>
    <property type="molecule type" value="Genomic_DNA"/>
</dbReference>
<dbReference type="RefSeq" id="WP_369343708.1">
    <property type="nucleotide sequence ID" value="NZ_CP129674.1"/>
</dbReference>
<dbReference type="GO" id="GO:0043190">
    <property type="term" value="C:ATP-binding cassette (ABC) transporter complex"/>
    <property type="evidence" value="ECO:0007669"/>
    <property type="project" value="InterPro"/>
</dbReference>
<reference evidence="8" key="1">
    <citation type="submission" date="2023-07" db="EMBL/GenBank/DDBJ databases">
        <title>Bifidobacterium aquikefiriaerophilum sp. nov. and Bifidobacterium eccum sp. nov., isolated from water kefir.</title>
        <authorList>
            <person name="Breselge S."/>
            <person name="Bellassi P."/>
            <person name="Barcenilla C."/>
            <person name="Alvarez-Ordonez A."/>
            <person name="Morelli L."/>
            <person name="Cotter P.D."/>
        </authorList>
    </citation>
    <scope>NUCLEOTIDE SEQUENCE</scope>
    <source>
        <strain evidence="8">WK041_4_12</strain>
    </source>
</reference>
<comment type="similarity">
    <text evidence="2 6">Belongs to the ABC-3 integral membrane protein family.</text>
</comment>
<evidence type="ECO:0000256" key="6">
    <source>
        <dbReference type="RuleBase" id="RU003943"/>
    </source>
</evidence>
<feature type="transmembrane region" description="Helical" evidence="7">
    <location>
        <begin position="256"/>
        <end position="273"/>
    </location>
</feature>
<feature type="transmembrane region" description="Helical" evidence="7">
    <location>
        <begin position="64"/>
        <end position="87"/>
    </location>
</feature>
<accession>A0AB39U569</accession>
<protein>
    <submittedName>
        <fullName evidence="8">Metal ABC transporter permease</fullName>
    </submittedName>
</protein>
<keyword evidence="4 7" id="KW-1133">Transmembrane helix</keyword>
<dbReference type="AlphaFoldDB" id="A0AB39U569"/>
<dbReference type="Pfam" id="PF00950">
    <property type="entry name" value="ABC-3"/>
    <property type="match status" value="1"/>
</dbReference>
<evidence type="ECO:0000256" key="7">
    <source>
        <dbReference type="SAM" id="Phobius"/>
    </source>
</evidence>
<feature type="transmembrane region" description="Helical" evidence="7">
    <location>
        <begin position="99"/>
        <end position="116"/>
    </location>
</feature>
<feature type="transmembrane region" description="Helical" evidence="7">
    <location>
        <begin position="20"/>
        <end position="43"/>
    </location>
</feature>
<feature type="transmembrane region" description="Helical" evidence="7">
    <location>
        <begin position="229"/>
        <end position="250"/>
    </location>
</feature>
<evidence type="ECO:0000313" key="8">
    <source>
        <dbReference type="EMBL" id="XDS44112.1"/>
    </source>
</evidence>
<sequence length="276" mass="28690">MNTIHLSYDPDWVVVMQTPFMLNAVIAGVCISIAAGIMGYFTIARKSNFAAHALSHIGLPGATGAALLGLPVSLGMGLFALGGALVIGVMGKRAQQRSVATGTVLAFATGLGLFFARLSTSASQQMQAILFGSILTITTTQIVSFLIADAVLLLIIAIVYHPLLFCSLDEQVAQAKGIRVGVMNVIFMAMMAGVVTIAAPAVGTLLIFALVITPAATANMIVAQPMTAIVLAGGICLISIWGGLLLSTMFPTPPSFVIVTISSTIWVLVTLVTNRR</sequence>
<evidence type="ECO:0000256" key="3">
    <source>
        <dbReference type="ARBA" id="ARBA00022692"/>
    </source>
</evidence>
<dbReference type="SUPFAM" id="SSF81345">
    <property type="entry name" value="ABC transporter involved in vitamin B12 uptake, BtuC"/>
    <property type="match status" value="1"/>
</dbReference>
<dbReference type="GO" id="GO:0055085">
    <property type="term" value="P:transmembrane transport"/>
    <property type="evidence" value="ECO:0007669"/>
    <property type="project" value="InterPro"/>
</dbReference>
<evidence type="ECO:0000256" key="2">
    <source>
        <dbReference type="ARBA" id="ARBA00008034"/>
    </source>
</evidence>
<gene>
    <name evidence="8" type="ORF">QN215_07510</name>
</gene>
<evidence type="ECO:0000256" key="4">
    <source>
        <dbReference type="ARBA" id="ARBA00022989"/>
    </source>
</evidence>
<evidence type="ECO:0000256" key="5">
    <source>
        <dbReference type="ARBA" id="ARBA00023136"/>
    </source>
</evidence>